<keyword evidence="2" id="KW-0963">Cytoplasm</keyword>
<dbReference type="PROSITE" id="PS00678">
    <property type="entry name" value="WD_REPEATS_1"/>
    <property type="match status" value="2"/>
</dbReference>
<dbReference type="Proteomes" id="UP001311799">
    <property type="component" value="Unassembled WGS sequence"/>
</dbReference>
<dbReference type="GO" id="GO:0005634">
    <property type="term" value="C:nucleus"/>
    <property type="evidence" value="ECO:0007669"/>
    <property type="project" value="TreeGrafter"/>
</dbReference>
<dbReference type="GO" id="GO:0010992">
    <property type="term" value="P:ubiquitin recycling"/>
    <property type="evidence" value="ECO:0007669"/>
    <property type="project" value="TreeGrafter"/>
</dbReference>
<organism evidence="8 9">
    <name type="scientific">Cryptosporidium xiaoi</name>
    <dbReference type="NCBI Taxonomy" id="659607"/>
    <lineage>
        <taxon>Eukaryota</taxon>
        <taxon>Sar</taxon>
        <taxon>Alveolata</taxon>
        <taxon>Apicomplexa</taxon>
        <taxon>Conoidasida</taxon>
        <taxon>Coccidia</taxon>
        <taxon>Eucoccidiorida</taxon>
        <taxon>Eimeriorina</taxon>
        <taxon>Cryptosporidiidae</taxon>
        <taxon>Cryptosporidium</taxon>
    </lineage>
</organism>
<dbReference type="InterPro" id="IPR038122">
    <property type="entry name" value="PFU_sf"/>
</dbReference>
<dbReference type="GO" id="GO:0005737">
    <property type="term" value="C:cytoplasm"/>
    <property type="evidence" value="ECO:0007669"/>
    <property type="project" value="UniProtKB-SubCell"/>
</dbReference>
<proteinExistence type="predicted"/>
<dbReference type="PANTHER" id="PTHR19849">
    <property type="entry name" value="PHOSPHOLIPASE A-2-ACTIVATING PROTEIN"/>
    <property type="match status" value="1"/>
</dbReference>
<evidence type="ECO:0000256" key="5">
    <source>
        <dbReference type="PROSITE-ProRule" id="PRU00221"/>
    </source>
</evidence>
<dbReference type="Gene3D" id="3.10.20.870">
    <property type="entry name" value="PFU (PLAA family ubiquitin binding), C-terminal domain"/>
    <property type="match status" value="1"/>
</dbReference>
<dbReference type="PRINTS" id="PR00320">
    <property type="entry name" value="GPROTEINBRPT"/>
</dbReference>
<dbReference type="InterPro" id="IPR036322">
    <property type="entry name" value="WD40_repeat_dom_sf"/>
</dbReference>
<feature type="domain" description="PFU" evidence="6">
    <location>
        <begin position="393"/>
        <end position="492"/>
    </location>
</feature>
<dbReference type="Pfam" id="PF00400">
    <property type="entry name" value="WD40"/>
    <property type="match status" value="5"/>
</dbReference>
<name>A0AAV9XY94_9CRYT</name>
<dbReference type="PROSITE" id="PS50082">
    <property type="entry name" value="WD_REPEATS_2"/>
    <property type="match status" value="2"/>
</dbReference>
<comment type="caution">
    <text evidence="8">The sequence shown here is derived from an EMBL/GenBank/DDBJ whole genome shotgun (WGS) entry which is preliminary data.</text>
</comment>
<dbReference type="PROSITE" id="PS51396">
    <property type="entry name" value="PUL"/>
    <property type="match status" value="1"/>
</dbReference>
<feature type="repeat" description="WD" evidence="5">
    <location>
        <begin position="14"/>
        <end position="45"/>
    </location>
</feature>
<dbReference type="PROSITE" id="PS50294">
    <property type="entry name" value="WD_REPEATS_REGION"/>
    <property type="match status" value="1"/>
</dbReference>
<feature type="repeat" description="WD" evidence="5">
    <location>
        <begin position="106"/>
        <end position="147"/>
    </location>
</feature>
<evidence type="ECO:0000259" key="7">
    <source>
        <dbReference type="PROSITE" id="PS51396"/>
    </source>
</evidence>
<dbReference type="PANTHER" id="PTHR19849:SF0">
    <property type="entry name" value="PHOSPHOLIPASE A-2-ACTIVATING PROTEIN"/>
    <property type="match status" value="1"/>
</dbReference>
<evidence type="ECO:0000313" key="8">
    <source>
        <dbReference type="EMBL" id="KAK6589607.1"/>
    </source>
</evidence>
<evidence type="ECO:0000256" key="4">
    <source>
        <dbReference type="ARBA" id="ARBA00022737"/>
    </source>
</evidence>
<dbReference type="InterPro" id="IPR011989">
    <property type="entry name" value="ARM-like"/>
</dbReference>
<dbReference type="CDD" id="cd00200">
    <property type="entry name" value="WD40"/>
    <property type="match status" value="1"/>
</dbReference>
<dbReference type="InterPro" id="IPR015155">
    <property type="entry name" value="PFU"/>
</dbReference>
<evidence type="ECO:0000256" key="2">
    <source>
        <dbReference type="ARBA" id="ARBA00022490"/>
    </source>
</evidence>
<dbReference type="Gene3D" id="1.25.10.10">
    <property type="entry name" value="Leucine-rich Repeat Variant"/>
    <property type="match status" value="1"/>
</dbReference>
<dbReference type="Pfam" id="PF08324">
    <property type="entry name" value="PUL"/>
    <property type="match status" value="1"/>
</dbReference>
<dbReference type="SMART" id="SM00320">
    <property type="entry name" value="WD40"/>
    <property type="match status" value="7"/>
</dbReference>
<evidence type="ECO:0000256" key="3">
    <source>
        <dbReference type="ARBA" id="ARBA00022574"/>
    </source>
</evidence>
<feature type="domain" description="PUL" evidence="7">
    <location>
        <begin position="501"/>
        <end position="825"/>
    </location>
</feature>
<dbReference type="PROSITE" id="PS51394">
    <property type="entry name" value="PFU"/>
    <property type="match status" value="1"/>
</dbReference>
<evidence type="ECO:0000256" key="1">
    <source>
        <dbReference type="ARBA" id="ARBA00004496"/>
    </source>
</evidence>
<keyword evidence="4" id="KW-0677">Repeat</keyword>
<dbReference type="GO" id="GO:0043130">
    <property type="term" value="F:ubiquitin binding"/>
    <property type="evidence" value="ECO:0007669"/>
    <property type="project" value="TreeGrafter"/>
</dbReference>
<dbReference type="AlphaFoldDB" id="A0AAV9XY94"/>
<comment type="subcellular location">
    <subcellularLocation>
        <location evidence="1">Cytoplasm</location>
    </subcellularLocation>
</comment>
<evidence type="ECO:0000259" key="6">
    <source>
        <dbReference type="PROSITE" id="PS51394"/>
    </source>
</evidence>
<keyword evidence="9" id="KW-1185">Reference proteome</keyword>
<sequence>MSNINDKYSLSSELYGHEKCIRCVCILKDGRIVTGGLDNKIFIWNTIDCCNWRWERCLTHHKKYVFALEPSDLPRGECQNNTFYSGGLDQIIYRVSANDGKIMLTFEGHTSAICSIKEICESSLLVSGSWDGTARIWDLNSTACKHIFPGHSYAVTVALVPYVKNGNTYLLSGSQNKTLFLWRIPSGEMVNSIVNSHDDIIRSIAVKKTNSDREYIVATVSNDCVIKIWELIIHSGNEKITHKYSKAYHSSFIFDVLFSKNHDGRLFTASDDFKVGIWHVSESFDLSLIQTISLNSTIWSLAESTSIDSLITASDDGVCRIWKSSSYNKDSESIIYKMESQKTDEYDEKRNHVYNQDIFNLGEEILDLEKLDDVIGTEFGEIKLFKSNTVTYAYKWAGNRWVLIGKVKNKISEKLLFSGDDYFSYGFYDYIFNIIINDRNPLKLPFNIDDNIKISVEKFCLREEIPSADYSNTICNLIKNRISKSEDTVDSNIFLEIKTDVFEPFFEYKLFRNYNIDGLITNLMPELSILINSSNNETSKGNNEYMLFEIDIKHLNDFFNRIKAYKSNDHKLNELQIKAVEMDIIYRKMSNLLEIRKMTISIIDLWRILALHPQSSDIHKKSDKGWWLISSILNLVDSLYSEYHDESKNKGIDELMAQILLVSLRFLSNMFCNPTNRQAMVSRQIDILNHIDILIKRICKNNFLFSIKETLSDNVKLSITTLFLNYTIALNLASVNSIETRNLLIINSAELIRTFEDVKYSSSKNDAIYNLILVFSNNYYYLNNSISEEKIYIIDDSILNIISNFIVNNNNCDSINTTEKIFRNLLNLVNRVKI</sequence>
<accession>A0AAV9XY94</accession>
<gene>
    <name evidence="8" type="ORF">RS030_1192</name>
</gene>
<dbReference type="EMBL" id="JAWDEY010000011">
    <property type="protein sequence ID" value="KAK6589607.1"/>
    <property type="molecule type" value="Genomic_DNA"/>
</dbReference>
<keyword evidence="3 5" id="KW-0853">WD repeat</keyword>
<dbReference type="InterPro" id="IPR015943">
    <property type="entry name" value="WD40/YVTN_repeat-like_dom_sf"/>
</dbReference>
<evidence type="ECO:0000313" key="9">
    <source>
        <dbReference type="Proteomes" id="UP001311799"/>
    </source>
</evidence>
<dbReference type="Pfam" id="PF09070">
    <property type="entry name" value="PFU"/>
    <property type="match status" value="1"/>
</dbReference>
<dbReference type="GO" id="GO:0043161">
    <property type="term" value="P:proteasome-mediated ubiquitin-dependent protein catabolic process"/>
    <property type="evidence" value="ECO:0007669"/>
    <property type="project" value="TreeGrafter"/>
</dbReference>
<protein>
    <recommendedName>
        <fullName evidence="10">Phospholipase A-2-activating protein</fullName>
    </recommendedName>
</protein>
<dbReference type="InterPro" id="IPR001680">
    <property type="entry name" value="WD40_rpt"/>
</dbReference>
<dbReference type="InterPro" id="IPR019775">
    <property type="entry name" value="WD40_repeat_CS"/>
</dbReference>
<reference evidence="8 9" key="1">
    <citation type="submission" date="2023-10" db="EMBL/GenBank/DDBJ databases">
        <title>Comparative genomics analysis reveals potential genetic determinants of host preference in Cryptosporidium xiaoi.</title>
        <authorList>
            <person name="Xiao L."/>
            <person name="Li J."/>
        </authorList>
    </citation>
    <scope>NUCLEOTIDE SEQUENCE [LARGE SCALE GENOMIC DNA]</scope>
    <source>
        <strain evidence="8 9">52996</strain>
    </source>
</reference>
<dbReference type="SUPFAM" id="SSF50978">
    <property type="entry name" value="WD40 repeat-like"/>
    <property type="match status" value="1"/>
</dbReference>
<dbReference type="InterPro" id="IPR013535">
    <property type="entry name" value="PUL_dom"/>
</dbReference>
<dbReference type="InterPro" id="IPR020472">
    <property type="entry name" value="WD40_PAC1"/>
</dbReference>
<evidence type="ECO:0008006" key="10">
    <source>
        <dbReference type="Google" id="ProtNLM"/>
    </source>
</evidence>
<dbReference type="Gene3D" id="2.130.10.10">
    <property type="entry name" value="YVTN repeat-like/Quinoprotein amine dehydrogenase"/>
    <property type="match status" value="2"/>
</dbReference>